<proteinExistence type="predicted"/>
<protein>
    <submittedName>
        <fullName evidence="1">Uncharacterized protein</fullName>
    </submittedName>
</protein>
<organism evidence="1 2">
    <name type="scientific">Lindgomyces ingoldianus</name>
    <dbReference type="NCBI Taxonomy" id="673940"/>
    <lineage>
        <taxon>Eukaryota</taxon>
        <taxon>Fungi</taxon>
        <taxon>Dikarya</taxon>
        <taxon>Ascomycota</taxon>
        <taxon>Pezizomycotina</taxon>
        <taxon>Dothideomycetes</taxon>
        <taxon>Pleosporomycetidae</taxon>
        <taxon>Pleosporales</taxon>
        <taxon>Lindgomycetaceae</taxon>
        <taxon>Lindgomyces</taxon>
    </lineage>
</organism>
<dbReference type="Proteomes" id="UP000799755">
    <property type="component" value="Unassembled WGS sequence"/>
</dbReference>
<reference evidence="1" key="1">
    <citation type="journal article" date="2020" name="Stud. Mycol.">
        <title>101 Dothideomycetes genomes: a test case for predicting lifestyles and emergence of pathogens.</title>
        <authorList>
            <person name="Haridas S."/>
            <person name="Albert R."/>
            <person name="Binder M."/>
            <person name="Bloem J."/>
            <person name="Labutti K."/>
            <person name="Salamov A."/>
            <person name="Andreopoulos B."/>
            <person name="Baker S."/>
            <person name="Barry K."/>
            <person name="Bills G."/>
            <person name="Bluhm B."/>
            <person name="Cannon C."/>
            <person name="Castanera R."/>
            <person name="Culley D."/>
            <person name="Daum C."/>
            <person name="Ezra D."/>
            <person name="Gonzalez J."/>
            <person name="Henrissat B."/>
            <person name="Kuo A."/>
            <person name="Liang C."/>
            <person name="Lipzen A."/>
            <person name="Lutzoni F."/>
            <person name="Magnuson J."/>
            <person name="Mondo S."/>
            <person name="Nolan M."/>
            <person name="Ohm R."/>
            <person name="Pangilinan J."/>
            <person name="Park H.-J."/>
            <person name="Ramirez L."/>
            <person name="Alfaro M."/>
            <person name="Sun H."/>
            <person name="Tritt A."/>
            <person name="Yoshinaga Y."/>
            <person name="Zwiers L.-H."/>
            <person name="Turgeon B."/>
            <person name="Goodwin S."/>
            <person name="Spatafora J."/>
            <person name="Crous P."/>
            <person name="Grigoriev I."/>
        </authorList>
    </citation>
    <scope>NUCLEOTIDE SEQUENCE</scope>
    <source>
        <strain evidence="1">ATCC 200398</strain>
    </source>
</reference>
<comment type="caution">
    <text evidence="1">The sequence shown here is derived from an EMBL/GenBank/DDBJ whole genome shotgun (WGS) entry which is preliminary data.</text>
</comment>
<name>A0ACB6QFK4_9PLEO</name>
<sequence>MKHTISVALRAAQTTISTSTIPQSTTQSSTTSSATTTRSPIAVSASLSGSAVGGIVAGGVIGLAAIVVLICLVLRCRKVEKREYDARKAEPTDLTSLVPETFPQVPGWTRQRQIAELPGDYPLPRSHNPTPITPDRIVGIDKNDYLRNSPPQSYNERPGLVATPAFLPVDINVVRCLNETIKTPTTTIKTPVRTFKPSDVEYGPNPVIYAHMCDPTRSPTSLPLYSRSPYLEPPEGIVESTSILRRGYDHEEIERNSKFVENPEQPCFGDPSTDLLVLTGLMPADSSSIVEYLSNMPTDALEAMDYTPGPESNASVSTTCPSPRLSPGDMDSSPDSRSTPNSSSHNSTPGTAITNLTTPSSTPLDASGVSYSCTECTLKFRTSGQRK</sequence>
<gene>
    <name evidence="1" type="ORF">BDR25DRAFT_318256</name>
</gene>
<dbReference type="EMBL" id="MU003528">
    <property type="protein sequence ID" value="KAF2465809.1"/>
    <property type="molecule type" value="Genomic_DNA"/>
</dbReference>
<accession>A0ACB6QFK4</accession>
<evidence type="ECO:0000313" key="1">
    <source>
        <dbReference type="EMBL" id="KAF2465809.1"/>
    </source>
</evidence>
<evidence type="ECO:0000313" key="2">
    <source>
        <dbReference type="Proteomes" id="UP000799755"/>
    </source>
</evidence>
<keyword evidence="2" id="KW-1185">Reference proteome</keyword>